<dbReference type="Pfam" id="PF03724">
    <property type="entry name" value="META"/>
    <property type="match status" value="1"/>
</dbReference>
<name>A0A918PQB2_9BACT</name>
<feature type="chain" id="PRO_5037249460" description="DUF306 domain-containing protein" evidence="1">
    <location>
        <begin position="24"/>
        <end position="356"/>
    </location>
</feature>
<evidence type="ECO:0000259" key="2">
    <source>
        <dbReference type="Pfam" id="PF03724"/>
    </source>
</evidence>
<dbReference type="InterPro" id="IPR007298">
    <property type="entry name" value="Cu-R_lipoprotein_NlpE"/>
</dbReference>
<dbReference type="Proteomes" id="UP000619457">
    <property type="component" value="Unassembled WGS sequence"/>
</dbReference>
<dbReference type="Gene3D" id="2.40.128.640">
    <property type="match status" value="1"/>
</dbReference>
<dbReference type="EMBL" id="BMWX01000002">
    <property type="protein sequence ID" value="GGZ19465.1"/>
    <property type="molecule type" value="Genomic_DNA"/>
</dbReference>
<feature type="domain" description="DUF306" evidence="2">
    <location>
        <begin position="252"/>
        <end position="348"/>
    </location>
</feature>
<dbReference type="InterPro" id="IPR053147">
    <property type="entry name" value="Hsp_HslJ-like"/>
</dbReference>
<dbReference type="InterPro" id="IPR005184">
    <property type="entry name" value="DUF306_Meta_HslJ"/>
</dbReference>
<dbReference type="AlphaFoldDB" id="A0A918PQB2"/>
<reference evidence="3" key="1">
    <citation type="journal article" date="2014" name="Int. J. Syst. Evol. Microbiol.">
        <title>Complete genome sequence of Corynebacterium casei LMG S-19264T (=DSM 44701T), isolated from a smear-ripened cheese.</title>
        <authorList>
            <consortium name="US DOE Joint Genome Institute (JGI-PGF)"/>
            <person name="Walter F."/>
            <person name="Albersmeier A."/>
            <person name="Kalinowski J."/>
            <person name="Ruckert C."/>
        </authorList>
    </citation>
    <scope>NUCLEOTIDE SEQUENCE</scope>
    <source>
        <strain evidence="3">KCTC 12368</strain>
    </source>
</reference>
<accession>A0A918PQB2</accession>
<dbReference type="Gene3D" id="2.40.128.270">
    <property type="match status" value="1"/>
</dbReference>
<dbReference type="PANTHER" id="PTHR35535">
    <property type="entry name" value="HEAT SHOCK PROTEIN HSLJ"/>
    <property type="match status" value="1"/>
</dbReference>
<dbReference type="PANTHER" id="PTHR35535:SF1">
    <property type="entry name" value="HEAT SHOCK PROTEIN HSLJ"/>
    <property type="match status" value="1"/>
</dbReference>
<evidence type="ECO:0000256" key="1">
    <source>
        <dbReference type="SAM" id="SignalP"/>
    </source>
</evidence>
<sequence>MKKHSSISILLFLLGLGICFSCAKPDSSLPTGTYYGILPCADCPGLKYSLEIFQDSTYSETMFYLERSEQEVRSQGKIKSWTGDRLVLNKEGGGFHSFVIHKDSLQVLDQNGAAIEGDLAALYWLTAKKPENFDEIHKEKGFIGFKATGNEPFWSLKMDFSGKMVLDVLGEEEFSVPLPKPVKPQDIQAEHYNAQTEKGQLQVTIFKQKCQDSMSGMDFDYKVSVRVKTNEEAEYREYSGCGSYQGDYRLNDIWVLESVNGLAVSKEFKAPNIEFNLQRNQFFGFGGCNRINGNLSMAGQVLTFKDLVTTNNSCERLSEEQQFLQLIEGKSFRFAIQPRGLRLYNTDDSLEFRKVD</sequence>
<dbReference type="Pfam" id="PF04170">
    <property type="entry name" value="NlpE"/>
    <property type="match status" value="1"/>
</dbReference>
<organism evidence="3 4">
    <name type="scientific">Echinicola pacifica</name>
    <dbReference type="NCBI Taxonomy" id="346377"/>
    <lineage>
        <taxon>Bacteria</taxon>
        <taxon>Pseudomonadati</taxon>
        <taxon>Bacteroidota</taxon>
        <taxon>Cytophagia</taxon>
        <taxon>Cytophagales</taxon>
        <taxon>Cyclobacteriaceae</taxon>
        <taxon>Echinicola</taxon>
    </lineage>
</organism>
<evidence type="ECO:0000313" key="3">
    <source>
        <dbReference type="EMBL" id="GGZ19465.1"/>
    </source>
</evidence>
<keyword evidence="4" id="KW-1185">Reference proteome</keyword>
<protein>
    <recommendedName>
        <fullName evidence="2">DUF306 domain-containing protein</fullName>
    </recommendedName>
</protein>
<feature type="signal peptide" evidence="1">
    <location>
        <begin position="1"/>
        <end position="23"/>
    </location>
</feature>
<dbReference type="RefSeq" id="WP_018472495.1">
    <property type="nucleotide sequence ID" value="NZ_BMWX01000002.1"/>
</dbReference>
<evidence type="ECO:0000313" key="4">
    <source>
        <dbReference type="Proteomes" id="UP000619457"/>
    </source>
</evidence>
<dbReference type="InterPro" id="IPR038670">
    <property type="entry name" value="HslJ-like_sf"/>
</dbReference>
<reference evidence="3" key="2">
    <citation type="submission" date="2020-09" db="EMBL/GenBank/DDBJ databases">
        <authorList>
            <person name="Sun Q."/>
            <person name="Kim S."/>
        </authorList>
    </citation>
    <scope>NUCLEOTIDE SEQUENCE</scope>
    <source>
        <strain evidence="3">KCTC 12368</strain>
    </source>
</reference>
<proteinExistence type="predicted"/>
<keyword evidence="1" id="KW-0732">Signal</keyword>
<comment type="caution">
    <text evidence="3">The sequence shown here is derived from an EMBL/GenBank/DDBJ whole genome shotgun (WGS) entry which is preliminary data.</text>
</comment>
<gene>
    <name evidence="3" type="ORF">GCM10007049_09890</name>
</gene>